<evidence type="ECO:0000313" key="2">
    <source>
        <dbReference type="Proteomes" id="UP000320055"/>
    </source>
</evidence>
<protein>
    <recommendedName>
        <fullName evidence="3">DUF2993 domain-containing protein</fullName>
    </recommendedName>
</protein>
<gene>
    <name evidence="1" type="ORF">H1P_1730012</name>
</gene>
<keyword evidence="2" id="KW-1185">Reference proteome</keyword>
<proteinExistence type="predicted"/>
<dbReference type="Pfam" id="PF11209">
    <property type="entry name" value="LmeA"/>
    <property type="match status" value="1"/>
</dbReference>
<dbReference type="Proteomes" id="UP000320055">
    <property type="component" value="Unassembled WGS sequence"/>
</dbReference>
<sequence length="228" mass="25537">MLIDKLLSGAVRLWLKSQVSAIDNLKIKIIGKDRQILQGCIPEVCVSANNAVYQGLHISELRIKGTNINFNLPQVLKRKPLQLLEPIIVEIKVSLQETDLQNSLSSPLLAAGLTDMWNRFLCDNQEKSAQNPENYQWEHLYLSESVISFDGTYSKQENDNYPLGITTSIKLNDSHSLLLSPRKITTISELPITNTESLMLDLGTQVSIAHFDLTSNHLLLKGTITVFP</sequence>
<evidence type="ECO:0000313" key="1">
    <source>
        <dbReference type="EMBL" id="VEP12952.1"/>
    </source>
</evidence>
<reference evidence="1 2" key="1">
    <citation type="submission" date="2019-01" db="EMBL/GenBank/DDBJ databases">
        <authorList>
            <person name="Brito A."/>
        </authorList>
    </citation>
    <scope>NUCLEOTIDE SEQUENCE [LARGE SCALE GENOMIC DNA]</scope>
    <source>
        <strain evidence="1">1</strain>
    </source>
</reference>
<dbReference type="EMBL" id="CAACVJ010000083">
    <property type="protein sequence ID" value="VEP12952.1"/>
    <property type="molecule type" value="Genomic_DNA"/>
</dbReference>
<dbReference type="AlphaFoldDB" id="A0A563VNG6"/>
<evidence type="ECO:0008006" key="3">
    <source>
        <dbReference type="Google" id="ProtNLM"/>
    </source>
</evidence>
<dbReference type="RefSeq" id="WP_144871127.1">
    <property type="nucleotide sequence ID" value="NZ_LR213924.1"/>
</dbReference>
<organism evidence="1 2">
    <name type="scientific">Hyella patelloides LEGE 07179</name>
    <dbReference type="NCBI Taxonomy" id="945734"/>
    <lineage>
        <taxon>Bacteria</taxon>
        <taxon>Bacillati</taxon>
        <taxon>Cyanobacteriota</taxon>
        <taxon>Cyanophyceae</taxon>
        <taxon>Pleurocapsales</taxon>
        <taxon>Hyellaceae</taxon>
        <taxon>Hyella</taxon>
    </lineage>
</organism>
<dbReference type="InterPro" id="IPR021373">
    <property type="entry name" value="DUF2993"/>
</dbReference>
<name>A0A563VNG6_9CYAN</name>
<dbReference type="OrthoDB" id="460303at2"/>
<accession>A0A563VNG6</accession>